<dbReference type="STRING" id="266265.Bxe_B1963"/>
<gene>
    <name evidence="1" type="ORF">Bxe_B1963</name>
</gene>
<evidence type="ECO:0000313" key="2">
    <source>
        <dbReference type="Proteomes" id="UP000001817"/>
    </source>
</evidence>
<name>Q13PH0_PARXL</name>
<dbReference type="KEGG" id="bxb:DR64_7263"/>
<evidence type="ECO:0000313" key="1">
    <source>
        <dbReference type="EMBL" id="ABE34019.1"/>
    </source>
</evidence>
<dbReference type="KEGG" id="bxe:Bxe_B1963"/>
<keyword evidence="2" id="KW-1185">Reference proteome</keyword>
<proteinExistence type="predicted"/>
<sequence>MPMDLPPFLRDAATELAGAEAVERMVSYIRPAEQIMTAPVMGSMKASRVSFAYVLARRMIEERWRITLVSCECDANGQGRLEYRINANGTEFTYIARAYEWDGKEKVGRRSDGANRDMFGALFLGVPGAERIEQEFATFDLKNVETMRTDSAVLGWTPANRSARIFDHVVEALAAGHQPEPGLIGSASAYLLRNGGFQGSGRNGSISYPGISAGHPLRHPFFADLFGLYMVRQVSIDLVNAIAKARNPNAARLSDEIAGYLAVGNSSGQGMCVALQRWPHWVSTWLTVREAALAYARSMPVDEATTAHLKDLLKRVAAYCDTVAVPTEDYVVSNKVIAANLRDISKWLEQSPGFELWDDLARAAVRFDQETQEQLNSLLIDLYPVVADRFSDYLFAGATRERDVQPEMTIAGLRRLLREHYSWALRYDTLQSQTRQHFWYHSADNGEQRRGERIIDPHEEFESFVDHIGIVQRLCCVAASYADDALVGELMFDHPDLEVAVSRVQYLADLPYAEIRDNLIHKDFIPAQLIRFFLASLGIECSTPLSIRYVRGVFFQGAPLPAEIARGTTRDWRYPLEPELQAEVLS</sequence>
<dbReference type="eggNOG" id="COG4367">
    <property type="taxonomic scope" value="Bacteria"/>
</dbReference>
<protein>
    <submittedName>
        <fullName evidence="1">Uncharacterized protein</fullName>
    </submittedName>
</protein>
<dbReference type="AlphaFoldDB" id="Q13PH0"/>
<accession>Q13PH0</accession>
<reference evidence="1 2" key="1">
    <citation type="journal article" date="2006" name="Proc. Natl. Acad. Sci. U.S.A.">
        <title>Burkholderia xenovorans LB400 harbors a multi-replicon, 9.73-Mbp genome shaped for versatility.</title>
        <authorList>
            <person name="Chain P.S."/>
            <person name="Denef V.J."/>
            <person name="Konstantinidis K.T."/>
            <person name="Vergez L.M."/>
            <person name="Agullo L."/>
            <person name="Reyes V.L."/>
            <person name="Hauser L."/>
            <person name="Cordova M."/>
            <person name="Gomez L."/>
            <person name="Gonzalez M."/>
            <person name="Land M."/>
            <person name="Lao V."/>
            <person name="Larimer F."/>
            <person name="LiPuma J.J."/>
            <person name="Mahenthiralingam E."/>
            <person name="Malfatti S.A."/>
            <person name="Marx C.J."/>
            <person name="Parnell J.J."/>
            <person name="Ramette A."/>
            <person name="Richardson P."/>
            <person name="Seeger M."/>
            <person name="Smith D."/>
            <person name="Spilker T."/>
            <person name="Sul W.J."/>
            <person name="Tsoi T.V."/>
            <person name="Ulrich L.E."/>
            <person name="Zhulin I.B."/>
            <person name="Tiedje J.M."/>
        </authorList>
    </citation>
    <scope>NUCLEOTIDE SEQUENCE [LARGE SCALE GENOMIC DNA]</scope>
    <source>
        <strain evidence="1 2">LB400</strain>
    </source>
</reference>
<dbReference type="Proteomes" id="UP000001817">
    <property type="component" value="Chromosome 2"/>
</dbReference>
<organism evidence="1 2">
    <name type="scientific">Paraburkholderia xenovorans (strain LB400)</name>
    <dbReference type="NCBI Taxonomy" id="266265"/>
    <lineage>
        <taxon>Bacteria</taxon>
        <taxon>Pseudomonadati</taxon>
        <taxon>Pseudomonadota</taxon>
        <taxon>Betaproteobacteria</taxon>
        <taxon>Burkholderiales</taxon>
        <taxon>Burkholderiaceae</taxon>
        <taxon>Paraburkholderia</taxon>
    </lineage>
</organism>
<dbReference type="EMBL" id="CP000271">
    <property type="protein sequence ID" value="ABE34019.1"/>
    <property type="molecule type" value="Genomic_DNA"/>
</dbReference>